<dbReference type="EMBL" id="FLQX01000129">
    <property type="protein sequence ID" value="SBT07941.1"/>
    <property type="molecule type" value="Genomic_DNA"/>
</dbReference>
<evidence type="ECO:0000259" key="2">
    <source>
        <dbReference type="Pfam" id="PF13581"/>
    </source>
</evidence>
<dbReference type="InterPro" id="IPR050267">
    <property type="entry name" value="Anti-sigma-factor_SerPK"/>
</dbReference>
<dbReference type="STRING" id="1860102.ACCAA_510002"/>
<evidence type="ECO:0000313" key="3">
    <source>
        <dbReference type="EMBL" id="SBT07941.1"/>
    </source>
</evidence>
<reference evidence="3 4" key="1">
    <citation type="submission" date="2016-06" db="EMBL/GenBank/DDBJ databases">
        <authorList>
            <person name="Kjaerup R.B."/>
            <person name="Dalgaard T.S."/>
            <person name="Juul-Madsen H.R."/>
        </authorList>
    </citation>
    <scope>NUCLEOTIDE SEQUENCE [LARGE SCALE GENOMIC DNA]</scope>
    <source>
        <strain evidence="3">3</strain>
    </source>
</reference>
<dbReference type="GO" id="GO:0004674">
    <property type="term" value="F:protein serine/threonine kinase activity"/>
    <property type="evidence" value="ECO:0007669"/>
    <property type="project" value="UniProtKB-KW"/>
</dbReference>
<dbReference type="InterPro" id="IPR036890">
    <property type="entry name" value="HATPase_C_sf"/>
</dbReference>
<dbReference type="RefSeq" id="WP_186407978.1">
    <property type="nucleotide sequence ID" value="NZ_FLQX01000129.1"/>
</dbReference>
<accession>A0A1A8XT83</accession>
<sequence length="145" mass="15574">MARHTIPANLPALSAIRQLVTQACREAGLAAAAGYRLTLAVDEIATNIIIHGYQEQGLTGDIVISIERGDQNLTVILEDTGVAYDPRAQGMPSAEDLDKPLSDREIGGLGIFLALQGVDRFDYQRCDNVNRNTLAVKCPDPNSVA</sequence>
<dbReference type="Gene3D" id="3.30.565.10">
    <property type="entry name" value="Histidine kinase-like ATPase, C-terminal domain"/>
    <property type="match status" value="1"/>
</dbReference>
<keyword evidence="1 3" id="KW-0723">Serine/threonine-protein kinase</keyword>
<dbReference type="AlphaFoldDB" id="A0A1A8XT83"/>
<dbReference type="PANTHER" id="PTHR35526">
    <property type="entry name" value="ANTI-SIGMA-F FACTOR RSBW-RELATED"/>
    <property type="match status" value="1"/>
</dbReference>
<name>A0A1A8XT83_9PROT</name>
<keyword evidence="3" id="KW-0808">Transferase</keyword>
<keyword evidence="3" id="KW-0418">Kinase</keyword>
<organism evidence="3 4">
    <name type="scientific">Candidatus Accumulibacter aalborgensis</name>
    <dbReference type="NCBI Taxonomy" id="1860102"/>
    <lineage>
        <taxon>Bacteria</taxon>
        <taxon>Pseudomonadati</taxon>
        <taxon>Pseudomonadota</taxon>
        <taxon>Betaproteobacteria</taxon>
        <taxon>Candidatus Accumulibacter</taxon>
    </lineage>
</organism>
<feature type="domain" description="Histidine kinase/HSP90-like ATPase" evidence="2">
    <location>
        <begin position="6"/>
        <end position="134"/>
    </location>
</feature>
<dbReference type="PANTHER" id="PTHR35526:SF6">
    <property type="entry name" value="SLR1861 PROTEIN"/>
    <property type="match status" value="1"/>
</dbReference>
<keyword evidence="4" id="KW-1185">Reference proteome</keyword>
<evidence type="ECO:0000313" key="4">
    <source>
        <dbReference type="Proteomes" id="UP000199169"/>
    </source>
</evidence>
<proteinExistence type="predicted"/>
<gene>
    <name evidence="3" type="ORF">ACCAA_510002</name>
</gene>
<protein>
    <submittedName>
        <fullName evidence="3">Putative anti-sigma regulatory factor, serine/threonine protein kinase</fullName>
    </submittedName>
</protein>
<dbReference type="InterPro" id="IPR003594">
    <property type="entry name" value="HATPase_dom"/>
</dbReference>
<dbReference type="Pfam" id="PF13581">
    <property type="entry name" value="HATPase_c_2"/>
    <property type="match status" value="1"/>
</dbReference>
<dbReference type="CDD" id="cd16936">
    <property type="entry name" value="HATPase_RsbW-like"/>
    <property type="match status" value="1"/>
</dbReference>
<dbReference type="SUPFAM" id="SSF55874">
    <property type="entry name" value="ATPase domain of HSP90 chaperone/DNA topoisomerase II/histidine kinase"/>
    <property type="match status" value="1"/>
</dbReference>
<dbReference type="Proteomes" id="UP000199169">
    <property type="component" value="Unassembled WGS sequence"/>
</dbReference>
<evidence type="ECO:0000256" key="1">
    <source>
        <dbReference type="ARBA" id="ARBA00022527"/>
    </source>
</evidence>